<sequence>MSILNYFKRKETQLSQLPGLSPSTAAAVSRNVAIAIQDSTSKKRGVYHHYNHQEKLEIGRHAALYGNARSVRAYGKKAAIEISESTIRTFKKLYQSCLKDDLEKHAPTPPKIVESKDPGRLMKNGGDLDFSKNWANNFLIRMGWTKRRATTSKGKDPADFPALKKRMLSQLEEATVEHHVPKQLVVNWDQTAIHYIPVSNYTMDERGASNINVAGIDDKREFTSVLAGAADERFLPPQLIVGGLTDRCHPKLRPGVIWPENWNVTHNKKHWSNEDSMIRYFQNVLLPARSRVVEAANLPEDQKMVCLFDVFRRQWTERCKKFLGENHIIVIQVPANCTDKLQPMDLSINNPLKMRMKDRFQTWYMEQVATQIKAGTAPKAVKVDVRTSVVNTLCAECLMAAIGLINREPHHVVTGFEKAGIIERLWPLDTRTGNQDGINIHVP</sequence>
<dbReference type="AlphaFoldDB" id="R7T4E1"/>
<organism evidence="2">
    <name type="scientific">Capitella teleta</name>
    <name type="common">Polychaete worm</name>
    <dbReference type="NCBI Taxonomy" id="283909"/>
    <lineage>
        <taxon>Eukaryota</taxon>
        <taxon>Metazoa</taxon>
        <taxon>Spiralia</taxon>
        <taxon>Lophotrochozoa</taxon>
        <taxon>Annelida</taxon>
        <taxon>Polychaeta</taxon>
        <taxon>Sedentaria</taxon>
        <taxon>Scolecida</taxon>
        <taxon>Capitellidae</taxon>
        <taxon>Capitella</taxon>
    </lineage>
</organism>
<reference evidence="4" key="1">
    <citation type="submission" date="2012-12" db="EMBL/GenBank/DDBJ databases">
        <authorList>
            <person name="Hellsten U."/>
            <person name="Grimwood J."/>
            <person name="Chapman J.A."/>
            <person name="Shapiro H."/>
            <person name="Aerts A."/>
            <person name="Otillar R.P."/>
            <person name="Terry A.Y."/>
            <person name="Boore J.L."/>
            <person name="Simakov O."/>
            <person name="Marletaz F."/>
            <person name="Cho S.-J."/>
            <person name="Edsinger-Gonzales E."/>
            <person name="Havlak P."/>
            <person name="Kuo D.-H."/>
            <person name="Larsson T."/>
            <person name="Lv J."/>
            <person name="Arendt D."/>
            <person name="Savage R."/>
            <person name="Osoegawa K."/>
            <person name="de Jong P."/>
            <person name="Lindberg D.R."/>
            <person name="Seaver E.C."/>
            <person name="Weisblat D.A."/>
            <person name="Putnam N.H."/>
            <person name="Grigoriev I.V."/>
            <person name="Rokhsar D.S."/>
        </authorList>
    </citation>
    <scope>NUCLEOTIDE SEQUENCE</scope>
    <source>
        <strain evidence="4">I ESC-2004</strain>
    </source>
</reference>
<dbReference type="EMBL" id="KB312171">
    <property type="protein sequence ID" value="ELT87763.1"/>
    <property type="molecule type" value="Genomic_DNA"/>
</dbReference>
<dbReference type="EMBL" id="AMQN01003583">
    <property type="status" value="NOT_ANNOTATED_CDS"/>
    <property type="molecule type" value="Genomic_DNA"/>
</dbReference>
<accession>R7T4E1</accession>
<reference evidence="3" key="3">
    <citation type="submission" date="2015-06" db="UniProtKB">
        <authorList>
            <consortium name="EnsemblMetazoa"/>
        </authorList>
    </citation>
    <scope>IDENTIFICATION</scope>
</reference>
<dbReference type="OrthoDB" id="6097312at2759"/>
<evidence type="ECO:0000313" key="2">
    <source>
        <dbReference type="EMBL" id="ELT87763.1"/>
    </source>
</evidence>
<gene>
    <name evidence="2" type="ORF">CAPTEDRAFT_211786</name>
</gene>
<dbReference type="OMA" id="MCTKTRI"/>
<reference evidence="2 4" key="2">
    <citation type="journal article" date="2013" name="Nature">
        <title>Insights into bilaterian evolution from three spiralian genomes.</title>
        <authorList>
            <person name="Simakov O."/>
            <person name="Marletaz F."/>
            <person name="Cho S.J."/>
            <person name="Edsinger-Gonzales E."/>
            <person name="Havlak P."/>
            <person name="Hellsten U."/>
            <person name="Kuo D.H."/>
            <person name="Larsson T."/>
            <person name="Lv J."/>
            <person name="Arendt D."/>
            <person name="Savage R."/>
            <person name="Osoegawa K."/>
            <person name="de Jong P."/>
            <person name="Grimwood J."/>
            <person name="Chapman J.A."/>
            <person name="Shapiro H."/>
            <person name="Aerts A."/>
            <person name="Otillar R.P."/>
            <person name="Terry A.Y."/>
            <person name="Boore J.L."/>
            <person name="Grigoriev I.V."/>
            <person name="Lindberg D.R."/>
            <person name="Seaver E.C."/>
            <person name="Weisblat D.A."/>
            <person name="Putnam N.H."/>
            <person name="Rokhsar D.S."/>
        </authorList>
    </citation>
    <scope>NUCLEOTIDE SEQUENCE</scope>
    <source>
        <strain evidence="2 4">I ESC-2004</strain>
    </source>
</reference>
<evidence type="ECO:0000313" key="4">
    <source>
        <dbReference type="Proteomes" id="UP000014760"/>
    </source>
</evidence>
<keyword evidence="4" id="KW-1185">Reference proteome</keyword>
<dbReference type="Pfam" id="PF03184">
    <property type="entry name" value="DDE_1"/>
    <property type="match status" value="1"/>
</dbReference>
<evidence type="ECO:0000259" key="1">
    <source>
        <dbReference type="Pfam" id="PF03184"/>
    </source>
</evidence>
<dbReference type="InterPro" id="IPR004875">
    <property type="entry name" value="DDE_SF_endonuclease_dom"/>
</dbReference>
<dbReference type="Proteomes" id="UP000014760">
    <property type="component" value="Unassembled WGS sequence"/>
</dbReference>
<dbReference type="HOGENOM" id="CLU_046752_8_0_1"/>
<dbReference type="EnsemblMetazoa" id="CapteT211786">
    <property type="protein sequence ID" value="CapteP211786"/>
    <property type="gene ID" value="CapteG211786"/>
</dbReference>
<feature type="domain" description="DDE-1" evidence="1">
    <location>
        <begin position="223"/>
        <end position="373"/>
    </location>
</feature>
<name>R7T4E1_CAPTE</name>
<dbReference type="GO" id="GO:0003676">
    <property type="term" value="F:nucleic acid binding"/>
    <property type="evidence" value="ECO:0007669"/>
    <property type="project" value="InterPro"/>
</dbReference>
<proteinExistence type="predicted"/>
<protein>
    <recommendedName>
        <fullName evidence="1">DDE-1 domain-containing protein</fullName>
    </recommendedName>
</protein>
<evidence type="ECO:0000313" key="3">
    <source>
        <dbReference type="EnsemblMetazoa" id="CapteP211786"/>
    </source>
</evidence>